<keyword evidence="14" id="KW-1185">Reference proteome</keyword>
<evidence type="ECO:0000313" key="14">
    <source>
        <dbReference type="Proteomes" id="UP000070412"/>
    </source>
</evidence>
<dbReference type="InterPro" id="IPR018097">
    <property type="entry name" value="EGF_Ca-bd_CS"/>
</dbReference>
<evidence type="ECO:0000256" key="6">
    <source>
        <dbReference type="ARBA" id="ARBA00023157"/>
    </source>
</evidence>
<feature type="domain" description="VWFC" evidence="11">
    <location>
        <begin position="957"/>
        <end position="1016"/>
    </location>
</feature>
<dbReference type="PROSITE" id="PS01186">
    <property type="entry name" value="EGF_2"/>
    <property type="match status" value="3"/>
</dbReference>
<evidence type="ECO:0000313" key="12">
    <source>
        <dbReference type="EMBL" id="KAF7492345.1"/>
    </source>
</evidence>
<keyword evidence="3 8" id="KW-0245">EGF-like domain</keyword>
<dbReference type="SMART" id="SM00179">
    <property type="entry name" value="EGF_CA"/>
    <property type="match status" value="5"/>
</dbReference>
<dbReference type="EnsemblMetazoa" id="SSS_4208s_mrna">
    <property type="protein sequence ID" value="KAF7492345.1"/>
    <property type="gene ID" value="SSS_4208"/>
</dbReference>
<feature type="domain" description="VWFC" evidence="11">
    <location>
        <begin position="1020"/>
        <end position="1077"/>
    </location>
</feature>
<feature type="disulfide bond" evidence="8">
    <location>
        <begin position="835"/>
        <end position="844"/>
    </location>
</feature>
<evidence type="ECO:0000256" key="7">
    <source>
        <dbReference type="ARBA" id="ARBA00023180"/>
    </source>
</evidence>
<protein>
    <submittedName>
        <fullName evidence="12">Protein kinase C-binding protein NELL2</fullName>
    </submittedName>
</protein>
<dbReference type="InterPro" id="IPR000742">
    <property type="entry name" value="EGF"/>
</dbReference>
<reference evidence="14" key="1">
    <citation type="journal article" date="2020" name="PLoS Negl. Trop. Dis.">
        <title>High-quality nuclear genome for Sarcoptes scabiei-A critical resource for a neglected parasite.</title>
        <authorList>
            <person name="Korhonen P.K."/>
            <person name="Gasser R.B."/>
            <person name="Ma G."/>
            <person name="Wang T."/>
            <person name="Stroehlein A.J."/>
            <person name="Young N.D."/>
            <person name="Ang C.S."/>
            <person name="Fernando D.D."/>
            <person name="Lu H.C."/>
            <person name="Taylor S."/>
            <person name="Reynolds S.L."/>
            <person name="Mofiz E."/>
            <person name="Najaraj S.H."/>
            <person name="Gowda H."/>
            <person name="Madugundu A."/>
            <person name="Renuse S."/>
            <person name="Holt D."/>
            <person name="Pandey A."/>
            <person name="Papenfuss A.T."/>
            <person name="Fischer K."/>
        </authorList>
    </citation>
    <scope>NUCLEOTIDE SEQUENCE [LARGE SCALE GENOMIC DNA]</scope>
</reference>
<dbReference type="OrthoDB" id="6516201at2759"/>
<dbReference type="SMART" id="SM00214">
    <property type="entry name" value="VWC"/>
    <property type="match status" value="3"/>
</dbReference>
<dbReference type="InterPro" id="IPR049883">
    <property type="entry name" value="NOTCH1_EGF-like"/>
</dbReference>
<dbReference type="InterPro" id="IPR000152">
    <property type="entry name" value="EGF-type_Asp/Asn_hydroxyl_site"/>
</dbReference>
<gene>
    <name evidence="12" type="ORF">SSS_4208</name>
</gene>
<keyword evidence="6 8" id="KW-1015">Disulfide bond</keyword>
<evidence type="ECO:0000256" key="9">
    <source>
        <dbReference type="SAM" id="MobiDB-lite"/>
    </source>
</evidence>
<dbReference type="Pfam" id="PF12947">
    <property type="entry name" value="EGF_3"/>
    <property type="match status" value="1"/>
</dbReference>
<organism evidence="12">
    <name type="scientific">Sarcoptes scabiei</name>
    <name type="common">Itch mite</name>
    <name type="synonym">Acarus scabiei</name>
    <dbReference type="NCBI Taxonomy" id="52283"/>
    <lineage>
        <taxon>Eukaryota</taxon>
        <taxon>Metazoa</taxon>
        <taxon>Ecdysozoa</taxon>
        <taxon>Arthropoda</taxon>
        <taxon>Chelicerata</taxon>
        <taxon>Arachnida</taxon>
        <taxon>Acari</taxon>
        <taxon>Acariformes</taxon>
        <taxon>Sarcoptiformes</taxon>
        <taxon>Astigmata</taxon>
        <taxon>Psoroptidia</taxon>
        <taxon>Sarcoptoidea</taxon>
        <taxon>Sarcoptidae</taxon>
        <taxon>Sarcoptinae</taxon>
        <taxon>Sarcoptes</taxon>
    </lineage>
</organism>
<keyword evidence="7" id="KW-0325">Glycoprotein</keyword>
<evidence type="ECO:0000256" key="1">
    <source>
        <dbReference type="ARBA" id="ARBA00004613"/>
    </source>
</evidence>
<dbReference type="Pfam" id="PF07645">
    <property type="entry name" value="EGF_CA"/>
    <property type="match status" value="4"/>
</dbReference>
<keyword evidence="12" id="KW-0808">Transferase</keyword>
<keyword evidence="5" id="KW-0677">Repeat</keyword>
<dbReference type="InterPro" id="IPR048287">
    <property type="entry name" value="TSPN-like_N"/>
</dbReference>
<dbReference type="InterPro" id="IPR024731">
    <property type="entry name" value="NELL2-like_EGF"/>
</dbReference>
<dbReference type="SMART" id="SM00181">
    <property type="entry name" value="EGF"/>
    <property type="match status" value="5"/>
</dbReference>
<keyword evidence="2" id="KW-0964">Secreted</keyword>
<name>A0A834VE73_SARSC</name>
<evidence type="ECO:0000256" key="8">
    <source>
        <dbReference type="PROSITE-ProRule" id="PRU00076"/>
    </source>
</evidence>
<comment type="subcellular location">
    <subcellularLocation>
        <location evidence="1">Secreted</location>
    </subcellularLocation>
</comment>
<dbReference type="PANTHER" id="PTHR24042:SF5">
    <property type="entry name" value="EGF-LIKE CALCIUM-BINDING DOMAIN-CONTAINING PROTEIN"/>
    <property type="match status" value="1"/>
</dbReference>
<feature type="domain" description="EGF-like" evidence="10">
    <location>
        <begin position="774"/>
        <end position="814"/>
    </location>
</feature>
<dbReference type="GO" id="GO:0008201">
    <property type="term" value="F:heparin binding"/>
    <property type="evidence" value="ECO:0007669"/>
    <property type="project" value="TreeGrafter"/>
</dbReference>
<evidence type="ECO:0000256" key="4">
    <source>
        <dbReference type="ARBA" id="ARBA00022729"/>
    </source>
</evidence>
<reference evidence="13" key="3">
    <citation type="submission" date="2022-06" db="UniProtKB">
        <authorList>
            <consortium name="EnsemblMetazoa"/>
        </authorList>
    </citation>
    <scope>IDENTIFICATION</scope>
</reference>
<dbReference type="PROSITE" id="PS50184">
    <property type="entry name" value="VWFC_2"/>
    <property type="match status" value="2"/>
</dbReference>
<keyword evidence="12" id="KW-0418">Kinase</keyword>
<evidence type="ECO:0000256" key="2">
    <source>
        <dbReference type="ARBA" id="ARBA00022525"/>
    </source>
</evidence>
<dbReference type="SUPFAM" id="SSF57196">
    <property type="entry name" value="EGF/Laminin"/>
    <property type="match status" value="2"/>
</dbReference>
<dbReference type="InterPro" id="IPR001007">
    <property type="entry name" value="VWF_dom"/>
</dbReference>
<evidence type="ECO:0000313" key="13">
    <source>
        <dbReference type="EnsemblMetazoa" id="KAF7492345.1"/>
    </source>
</evidence>
<dbReference type="SUPFAM" id="SSF49899">
    <property type="entry name" value="Concanavalin A-like lectins/glucanases"/>
    <property type="match status" value="1"/>
</dbReference>
<dbReference type="InterPro" id="IPR001881">
    <property type="entry name" value="EGF-like_Ca-bd_dom"/>
</dbReference>
<dbReference type="FunFam" id="2.10.25.10:FF:000014">
    <property type="entry name" value="Latent-transforming growth factor beta-binding protein 3"/>
    <property type="match status" value="1"/>
</dbReference>
<dbReference type="Gene3D" id="2.10.70.10">
    <property type="entry name" value="Complement Module, domain 1"/>
    <property type="match status" value="1"/>
</dbReference>
<evidence type="ECO:0000256" key="5">
    <source>
        <dbReference type="ARBA" id="ARBA00022737"/>
    </source>
</evidence>
<reference evidence="12" key="2">
    <citation type="submission" date="2020-01" db="EMBL/GenBank/DDBJ databases">
        <authorList>
            <person name="Korhonen P.K.K."/>
            <person name="Guangxu M.G."/>
            <person name="Wang T.W."/>
            <person name="Stroehlein A.J.S."/>
            <person name="Young N.D."/>
            <person name="Ang C.-S.A."/>
            <person name="Fernando D.W.F."/>
            <person name="Lu H.L."/>
            <person name="Taylor S.T."/>
            <person name="Ehtesham M.E.M."/>
            <person name="Najaraj S.H.N."/>
            <person name="Harsha G.H.G."/>
            <person name="Madugundu A.M."/>
            <person name="Renuse S.R."/>
            <person name="Holt D.H."/>
            <person name="Pandey A.P."/>
            <person name="Papenfuss A.P."/>
            <person name="Gasser R.B.G."/>
            <person name="Fischer K.F."/>
        </authorList>
    </citation>
    <scope>NUCLEOTIDE SEQUENCE</scope>
    <source>
        <strain evidence="12">SSS_KF_BRIS2020</strain>
    </source>
</reference>
<dbReference type="EMBL" id="WVUK01000056">
    <property type="protein sequence ID" value="KAF7492345.1"/>
    <property type="molecule type" value="Genomic_DNA"/>
</dbReference>
<dbReference type="PROSITE" id="PS50026">
    <property type="entry name" value="EGF_3"/>
    <property type="match status" value="4"/>
</dbReference>
<evidence type="ECO:0000256" key="3">
    <source>
        <dbReference type="ARBA" id="ARBA00022536"/>
    </source>
</evidence>
<dbReference type="InterPro" id="IPR013320">
    <property type="entry name" value="ConA-like_dom_sf"/>
</dbReference>
<dbReference type="PROSITE" id="PS01208">
    <property type="entry name" value="VWFC_1"/>
    <property type="match status" value="1"/>
</dbReference>
<evidence type="ECO:0000259" key="11">
    <source>
        <dbReference type="PROSITE" id="PS50184"/>
    </source>
</evidence>
<sequence>MVSQIEMIDTDCLRQTKQSLEVMNHHLEGPGRKLCWSLAPLSQLLSITSSSSPSLNFCEQFFATIITQSSLYRSSSLDRISAKPSAFSTSFSLSNRNKKLLMSSHKWQINEIDAIKVSDCDNLIETTTIYDNEFNQNSIEYICIDDDDNDDNEIDRQQSDSSSQRLLDHSSSSFSPLSLRNQANIIQRHHHPNHHHQNHERNRKKFEKNSPIQTLSFGVLPLSDYYCRSSPPSLLSSSIKIYLILYLNLFVLVTNILSTNAYEAIYNLDRVIRENRQLNLQLPQQIDLIQSLRIRNSADLEWDPKFKALLLRNDHRSINFNRTVAKRITKLMARSDDVTILISFKQNQLNTGAIFSITDGIDRVIEIQSSSRKKELRFYYRFERRIYSETFQIPEIADNEWHRLSITISDSQLDLHFDCVHRFRRSIESPLRNSLELDKDLSRNNTSFESDDNKEDDSNLTLWLGQRGPKHFHFKGYLKDVRIIADANGLQMQCPSTLDTACPTCGQFRTLQHSFNDLENIVKRLIRQIRLMEQRLVNVESCECSKSCIINDTKHEDGSSWRNRCQICKCLSGKISCRPANDCEDTVSFNAIDSQMSTAKNNQIDAVIQASPLIPSLKNLIFAPNSASTNKTTTSLKIIKSKKCFYNKKLYDEGETYEKWINKNSPNRKCYECVCQKWIQPDDRCCMICETDFCALGHRCHHNAECRNLATNYTCHCRPGFIGDGHTCADIDECSSIETNKCINSMCVNKPGSYECHCRSGFRPSPQNPFECVDIDECQSGQFNCTENSVCINQNGSYRCQCKFGYEFDGNTCRPICKDSCLNGGQCTEPNKCSCRKGYYGHRCEEDIDECAMSLHQCPKNSRCINKPGWYHCECQQGFEDKRLGVLMDQNDMNRFDLQCQDINECLDPLLNTCPSHSKCFNFEGGYRCECDHFVNASSSSLLNGNEYALINGQCPQTCIFNGMERRHGDHWLLDPSKDQCQQCQCSNGVVQCHRKHCDCSNHFDSLDSICCSQCQQNQKVCYHQKDHRIMLNGQRWSFECETCECINGEIDCWNECPEINCLNPIRVPGDCCLRCQDDPCQIDSKNSNSINNTGFSGCLHQNRHYRSGDFIRLNGIASKDKCTSCLCQNGRLCCSYRFGCLDDVQEDVGDNIKTLTIDGSDLEDGNRSDSNQRLLAFRATSSELSLSLKSLESGIPINYLRNFDTKNESDDNDVVETGNSHQLSSATIRGDLDHHWTQSSATSESITTPQVNLICESFLSMGILSINTNNDKDSHRWKSSENEIETLMKND</sequence>
<dbReference type="SUPFAM" id="SSF57184">
    <property type="entry name" value="Growth factor receptor domain"/>
    <property type="match status" value="1"/>
</dbReference>
<dbReference type="GO" id="GO:0016301">
    <property type="term" value="F:kinase activity"/>
    <property type="evidence" value="ECO:0007669"/>
    <property type="project" value="UniProtKB-KW"/>
</dbReference>
<feature type="disulfide bond" evidence="8">
    <location>
        <begin position="817"/>
        <end position="827"/>
    </location>
</feature>
<dbReference type="PROSITE" id="PS00022">
    <property type="entry name" value="EGF_1"/>
    <property type="match status" value="1"/>
</dbReference>
<dbReference type="GO" id="GO:0005509">
    <property type="term" value="F:calcium ion binding"/>
    <property type="evidence" value="ECO:0007669"/>
    <property type="project" value="InterPro"/>
</dbReference>
<dbReference type="InterPro" id="IPR051586">
    <property type="entry name" value="PKC-binding_NELL"/>
</dbReference>
<dbReference type="SMART" id="SM00210">
    <property type="entry name" value="TSPN"/>
    <property type="match status" value="1"/>
</dbReference>
<dbReference type="PROSITE" id="PS01187">
    <property type="entry name" value="EGF_CA"/>
    <property type="match status" value="3"/>
</dbReference>
<dbReference type="GO" id="GO:0005615">
    <property type="term" value="C:extracellular space"/>
    <property type="evidence" value="ECO:0007669"/>
    <property type="project" value="TreeGrafter"/>
</dbReference>
<evidence type="ECO:0000259" key="10">
    <source>
        <dbReference type="PROSITE" id="PS50026"/>
    </source>
</evidence>
<dbReference type="FunFam" id="2.10.25.10:FF:000038">
    <property type="entry name" value="Fibrillin 2"/>
    <property type="match status" value="2"/>
</dbReference>
<dbReference type="CDD" id="cd00053">
    <property type="entry name" value="EGF"/>
    <property type="match status" value="1"/>
</dbReference>
<dbReference type="InterPro" id="IPR009030">
    <property type="entry name" value="Growth_fac_rcpt_cys_sf"/>
</dbReference>
<dbReference type="PROSITE" id="PS00010">
    <property type="entry name" value="ASX_HYDROXYL"/>
    <property type="match status" value="5"/>
</dbReference>
<feature type="region of interest" description="Disordered" evidence="9">
    <location>
        <begin position="150"/>
        <end position="176"/>
    </location>
</feature>
<feature type="domain" description="EGF-like" evidence="10">
    <location>
        <begin position="847"/>
        <end position="885"/>
    </location>
</feature>
<proteinExistence type="predicted"/>
<keyword evidence="4" id="KW-0732">Signal</keyword>
<dbReference type="Gene3D" id="2.60.120.200">
    <property type="match status" value="1"/>
</dbReference>
<feature type="domain" description="EGF-like" evidence="10">
    <location>
        <begin position="690"/>
        <end position="729"/>
    </location>
</feature>
<dbReference type="Proteomes" id="UP000070412">
    <property type="component" value="Unassembled WGS sequence"/>
</dbReference>
<comment type="caution">
    <text evidence="8">Lacks conserved residue(s) required for the propagation of feature annotation.</text>
</comment>
<feature type="compositionally biased region" description="Low complexity" evidence="9">
    <location>
        <begin position="159"/>
        <end position="176"/>
    </location>
</feature>
<accession>A0A834VE73</accession>
<dbReference type="CDD" id="cd00054">
    <property type="entry name" value="EGF_CA"/>
    <property type="match status" value="4"/>
</dbReference>
<feature type="domain" description="EGF-like" evidence="10">
    <location>
        <begin position="815"/>
        <end position="845"/>
    </location>
</feature>
<dbReference type="SUPFAM" id="SSF57603">
    <property type="entry name" value="FnI-like domain"/>
    <property type="match status" value="2"/>
</dbReference>
<dbReference type="PANTHER" id="PTHR24042">
    <property type="entry name" value="NEL HOMOLOG"/>
    <property type="match status" value="1"/>
</dbReference>
<dbReference type="Gene3D" id="2.10.25.10">
    <property type="entry name" value="Laminin"/>
    <property type="match status" value="6"/>
</dbReference>